<keyword evidence="2" id="KW-0812">Transmembrane</keyword>
<evidence type="ECO:0000313" key="4">
    <source>
        <dbReference type="Proteomes" id="UP000326198"/>
    </source>
</evidence>
<protein>
    <recommendedName>
        <fullName evidence="5">Tat pathway signal sequence</fullName>
    </recommendedName>
</protein>
<comment type="similarity">
    <text evidence="1">Belongs to the ustYa family.</text>
</comment>
<dbReference type="PANTHER" id="PTHR33365:SF12">
    <property type="entry name" value="TAT PATHWAY SIGNAL SEQUENCE"/>
    <property type="match status" value="1"/>
</dbReference>
<reference evidence="3 4" key="1">
    <citation type="submission" date="2019-04" db="EMBL/GenBank/DDBJ databases">
        <title>Friends and foes A comparative genomics studyof 23 Aspergillus species from section Flavi.</title>
        <authorList>
            <consortium name="DOE Joint Genome Institute"/>
            <person name="Kjaerbolling I."/>
            <person name="Vesth T."/>
            <person name="Frisvad J.C."/>
            <person name="Nybo J.L."/>
            <person name="Theobald S."/>
            <person name="Kildgaard S."/>
            <person name="Isbrandt T."/>
            <person name="Kuo A."/>
            <person name="Sato A."/>
            <person name="Lyhne E.K."/>
            <person name="Kogle M.E."/>
            <person name="Wiebenga A."/>
            <person name="Kun R.S."/>
            <person name="Lubbers R.J."/>
            <person name="Makela M.R."/>
            <person name="Barry K."/>
            <person name="Chovatia M."/>
            <person name="Clum A."/>
            <person name="Daum C."/>
            <person name="Haridas S."/>
            <person name="He G."/>
            <person name="LaButti K."/>
            <person name="Lipzen A."/>
            <person name="Mondo S."/>
            <person name="Riley R."/>
            <person name="Salamov A."/>
            <person name="Simmons B.A."/>
            <person name="Magnuson J.K."/>
            <person name="Henrissat B."/>
            <person name="Mortensen U.H."/>
            <person name="Larsen T.O."/>
            <person name="Devries R.P."/>
            <person name="Grigoriev I.V."/>
            <person name="Machida M."/>
            <person name="Baker S.E."/>
            <person name="Andersen M.R."/>
        </authorList>
    </citation>
    <scope>NUCLEOTIDE SEQUENCE [LARGE SCALE GENOMIC DNA]</scope>
    <source>
        <strain evidence="3 4">IBT 29228</strain>
    </source>
</reference>
<dbReference type="Pfam" id="PF11807">
    <property type="entry name" value="UstYa"/>
    <property type="match status" value="1"/>
</dbReference>
<dbReference type="EMBL" id="ML736292">
    <property type="protein sequence ID" value="KAE8374155.1"/>
    <property type="molecule type" value="Genomic_DNA"/>
</dbReference>
<evidence type="ECO:0000256" key="2">
    <source>
        <dbReference type="SAM" id="Phobius"/>
    </source>
</evidence>
<evidence type="ECO:0008006" key="5">
    <source>
        <dbReference type="Google" id="ProtNLM"/>
    </source>
</evidence>
<feature type="transmembrane region" description="Helical" evidence="2">
    <location>
        <begin position="34"/>
        <end position="55"/>
    </location>
</feature>
<keyword evidence="4" id="KW-1185">Reference proteome</keyword>
<dbReference type="InterPro" id="IPR021765">
    <property type="entry name" value="UstYa-like"/>
</dbReference>
<evidence type="ECO:0000313" key="3">
    <source>
        <dbReference type="EMBL" id="KAE8374155.1"/>
    </source>
</evidence>
<accession>A0A5N7AWC3</accession>
<evidence type="ECO:0000256" key="1">
    <source>
        <dbReference type="ARBA" id="ARBA00035112"/>
    </source>
</evidence>
<dbReference type="Proteomes" id="UP000326198">
    <property type="component" value="Unassembled WGS sequence"/>
</dbReference>
<keyword evidence="2" id="KW-0472">Membrane</keyword>
<dbReference type="OrthoDB" id="3687641at2759"/>
<name>A0A5N7AWC3_9EURO</name>
<gene>
    <name evidence="3" type="ORF">BDV26DRAFT_49964</name>
</gene>
<keyword evidence="2" id="KW-1133">Transmembrane helix</keyword>
<dbReference type="GO" id="GO:0043386">
    <property type="term" value="P:mycotoxin biosynthetic process"/>
    <property type="evidence" value="ECO:0007669"/>
    <property type="project" value="InterPro"/>
</dbReference>
<proteinExistence type="inferred from homology"/>
<sequence>MPANYQPLSSDITCTGNGEQCSCEKRQRSAYGLWWPHVLFLGFSIGMGVLTALVLRRLDYYALLSSRGTDQILDREGDRLEAVRFHGTFDLNTPFKGPPSLEVKAAWERLVRPGVLAIGEKEWTLAQPQYPDASVEIPVSNQLTHGRRFMATLEVTHQINCLYNLFKLNYLDYFEDAKVLREANVTRDRERVDHCIDILRQKLLCDADTSLVTYNWVQRVGRPVANFNSLHQCRNFERVRSWAETHSYVSSVDIQKPDHVVGLGRYP</sequence>
<dbReference type="PANTHER" id="PTHR33365">
    <property type="entry name" value="YALI0B05434P"/>
    <property type="match status" value="1"/>
</dbReference>
<dbReference type="AlphaFoldDB" id="A0A5N7AWC3"/>
<organism evidence="3 4">
    <name type="scientific">Aspergillus bertholletiae</name>
    <dbReference type="NCBI Taxonomy" id="1226010"/>
    <lineage>
        <taxon>Eukaryota</taxon>
        <taxon>Fungi</taxon>
        <taxon>Dikarya</taxon>
        <taxon>Ascomycota</taxon>
        <taxon>Pezizomycotina</taxon>
        <taxon>Eurotiomycetes</taxon>
        <taxon>Eurotiomycetidae</taxon>
        <taxon>Eurotiales</taxon>
        <taxon>Aspergillaceae</taxon>
        <taxon>Aspergillus</taxon>
        <taxon>Aspergillus subgen. Circumdati</taxon>
    </lineage>
</organism>